<dbReference type="NCBIfam" id="TIGR00418">
    <property type="entry name" value="thrS"/>
    <property type="match status" value="1"/>
</dbReference>
<dbReference type="Gene3D" id="3.20.20.80">
    <property type="entry name" value="Glycosidases"/>
    <property type="match status" value="1"/>
</dbReference>
<dbReference type="InterPro" id="IPR002314">
    <property type="entry name" value="aa-tRNA-synt_IIb"/>
</dbReference>
<dbReference type="EC" id="6.1.1.3" evidence="2"/>
<dbReference type="GO" id="GO:0046872">
    <property type="term" value="F:metal ion binding"/>
    <property type="evidence" value="ECO:0007669"/>
    <property type="project" value="UniProtKB-KW"/>
</dbReference>
<dbReference type="PROSITE" id="PS50862">
    <property type="entry name" value="AA_TRNA_LIGASE_II"/>
    <property type="match status" value="1"/>
</dbReference>
<dbReference type="InterPro" id="IPR012947">
    <property type="entry name" value="tRNA_SAD"/>
</dbReference>
<evidence type="ECO:0000256" key="6">
    <source>
        <dbReference type="ARBA" id="ARBA00022833"/>
    </source>
</evidence>
<sequence>DVWPVAWFGNFSCFGREAGEAAYFNGCTPAEAGKTYAHVEPDPWRDEPNTTVLGYDWGLPPNTMPSPTGLLAMQRSFNYVPTPPRLFHNSYPDTALPFGGPSAMVLPEASRMLFRSTPVYSIWATWLQLEPTEGTYNFAPLHANVAEAARRGWKVCLRILTSHIGSAPTYLAGRNISTRYTDAANAEAGGSYDPIDPQFHARYLAFLAALGASRLCQNETVVMMYAGYASASYGDEYIGPKHPNATSGTAYDPNYDPAALFPHVRERLDAWASVCAGVPSKVLMGGESNYGLSLGFGSRNGFVEHYWYQIPHMPSGQGFESFWAREYVFVNESAPILSSGGLLGDENEEYEGNWASEYLTFSPGERGGRWNATAPMLNGTARWGLIASFPYRYLMSSMRLLQMRVSYLLASSTIVNPALFAYVALELGRTAATSPDAWCFLASAQFEWVPHLARPAEVAHMERWLYQRDEPPSTLGGVVTFRDARITQTPSGFSTPFWGTDGDGGALYDWIARTAPRGVIGFTLSRTFALAPQRPLLGAVIKVSLFDVFAGSVRLTQAHTAAAGSAPTLVGFPIRTVGDGQLKTVTFVAELLPVRPLGSSSTFDFEVRAYDVSGNPQPLVLSMVRVIKHGVAGALVQQVRIAMTASGNVQDFGPSQRADIAGRFATLARVDPTAVAVEVTSASVLITVAITVPDASAAAVTQSSITTTLTSPAAASSFTGLAITSAPVVAVVTQVVTMSPSPPPAPPDAPPPPPATNDRLSVKGPQLLGLLGLLGLIPLCLCCCVYRCMYCNAELERTGQAGHPEPRAAKTSMPDATRPTTQASKANYIGPALDDRLEMVARWARALRTVSIASLVAAYQPSGAPAASRLAAARQIVARRLHASSVIMQAVETPEATADVPALIEAVKPIVLPSNEESDTLLRIRHTSAHVMAMAVQRLFKDAKVTIGPWIENGFYYDFDYKEAFLETDLRRIKKEMDKIISMKLPLVREEVSADEARRRILEINEPYKLEILDSIVARDPTALITIYHIGDENSKTKWWDLCAGPHVAHTGMLPADAISLDSIAGAYWRGDETKPMLQRIYGSAWENKEQLAEYARLQAEAKRRDHRMLGKQLDLFSIQQDAGGGLVFWHPKGARMRNAIETFWKDVHINGPKPYELLYTPHMASLDLWKTSGHFDFYKDGMFDQVEGAEYQIRPMNCPFHVLVYKDSPRSYRDLPLRWAELGTVYRYERSGTLHGLFRVRGFTQDDAHIFCLPEQLSDEILGVLDLTETILSKFGFTDYKVMLSTRPEKSVGSDAIWDKATTALTDALDRKGWTYDVDEGGGAFYGPKIDVKIRDAIGRMWQCSTIQCDFNLPDRFGLEYIASSGKVEQPIMVHRAIFGSMERFFGVLTESTAGDFPFWLAPTQLRLLPVSDDFKPYCEEVVKACKRAGVRAEVDIGGRSLGKQIKISNQEKIPMYAVVGAAEVEGRSLALTSRRGGDLGSLPLAVAIERMAVAHETNIEPHEV</sequence>
<evidence type="ECO:0000313" key="15">
    <source>
        <dbReference type="Proteomes" id="UP000037460"/>
    </source>
</evidence>
<keyword evidence="5" id="KW-0547">Nucleotide-binding</keyword>
<keyword evidence="4" id="KW-0479">Metal-binding</keyword>
<dbReference type="HAMAP" id="MF_00184">
    <property type="entry name" value="Thr_tRNA_synth"/>
    <property type="match status" value="1"/>
</dbReference>
<dbReference type="SUPFAM" id="SSF51445">
    <property type="entry name" value="(Trans)glycosidases"/>
    <property type="match status" value="1"/>
</dbReference>
<evidence type="ECO:0000256" key="10">
    <source>
        <dbReference type="ARBA" id="ARBA00031900"/>
    </source>
</evidence>
<dbReference type="SUPFAM" id="SSF55681">
    <property type="entry name" value="Class II aaRS and biotin synthetases"/>
    <property type="match status" value="1"/>
</dbReference>
<dbReference type="SUPFAM" id="SSF55186">
    <property type="entry name" value="ThrRS/AlaRS common domain"/>
    <property type="match status" value="1"/>
</dbReference>
<dbReference type="Gene3D" id="3.30.930.10">
    <property type="entry name" value="Bira Bifunctional Protein, Domain 2"/>
    <property type="match status" value="1"/>
</dbReference>
<evidence type="ECO:0000259" key="13">
    <source>
        <dbReference type="PROSITE" id="PS50862"/>
    </source>
</evidence>
<dbReference type="InterPro" id="IPR018163">
    <property type="entry name" value="Thr/Ala-tRNA-synth_IIc_edit"/>
</dbReference>
<evidence type="ECO:0000256" key="4">
    <source>
        <dbReference type="ARBA" id="ARBA00022723"/>
    </source>
</evidence>
<dbReference type="Proteomes" id="UP000037460">
    <property type="component" value="Unassembled WGS sequence"/>
</dbReference>
<keyword evidence="9 14" id="KW-0030">Aminoacyl-tRNA synthetase</keyword>
<keyword evidence="7" id="KW-0067">ATP-binding</keyword>
<gene>
    <name evidence="14" type="ORF">Ctob_003986</name>
</gene>
<evidence type="ECO:0000256" key="8">
    <source>
        <dbReference type="ARBA" id="ARBA00022917"/>
    </source>
</evidence>
<keyword evidence="15" id="KW-1185">Reference proteome</keyword>
<dbReference type="EMBL" id="JWZX01003294">
    <property type="protein sequence ID" value="KOO22269.1"/>
    <property type="molecule type" value="Genomic_DNA"/>
</dbReference>
<accession>A0A0M0J6M9</accession>
<dbReference type="SMART" id="SM00863">
    <property type="entry name" value="tRNA_SAD"/>
    <property type="match status" value="1"/>
</dbReference>
<dbReference type="Gene3D" id="3.30.54.20">
    <property type="match status" value="1"/>
</dbReference>
<evidence type="ECO:0000256" key="2">
    <source>
        <dbReference type="ARBA" id="ARBA00013163"/>
    </source>
</evidence>
<dbReference type="InterPro" id="IPR017853">
    <property type="entry name" value="GH"/>
</dbReference>
<dbReference type="GO" id="GO:0004829">
    <property type="term" value="F:threonine-tRNA ligase activity"/>
    <property type="evidence" value="ECO:0007669"/>
    <property type="project" value="UniProtKB-EC"/>
</dbReference>
<dbReference type="InterPro" id="IPR047246">
    <property type="entry name" value="ThrRS_anticodon"/>
</dbReference>
<dbReference type="InterPro" id="IPR045864">
    <property type="entry name" value="aa-tRNA-synth_II/BPL/LPL"/>
</dbReference>
<reference evidence="15" key="1">
    <citation type="journal article" date="2015" name="PLoS Genet.">
        <title>Genome Sequence and Transcriptome Analyses of Chrysochromulina tobin: Metabolic Tools for Enhanced Algal Fitness in the Prominent Order Prymnesiales (Haptophyceae).</title>
        <authorList>
            <person name="Hovde B.T."/>
            <person name="Deodato C.R."/>
            <person name="Hunsperger H.M."/>
            <person name="Ryken S.A."/>
            <person name="Yost W."/>
            <person name="Jha R.K."/>
            <person name="Patterson J."/>
            <person name="Monnat R.J. Jr."/>
            <person name="Barlow S.B."/>
            <person name="Starkenburg S.R."/>
            <person name="Cattolico R.A."/>
        </authorList>
    </citation>
    <scope>NUCLEOTIDE SEQUENCE</scope>
    <source>
        <strain evidence="15">CCMP291</strain>
    </source>
</reference>
<dbReference type="Pfam" id="PF00587">
    <property type="entry name" value="tRNA-synt_2b"/>
    <property type="match status" value="1"/>
</dbReference>
<evidence type="ECO:0000256" key="7">
    <source>
        <dbReference type="ARBA" id="ARBA00022840"/>
    </source>
</evidence>
<dbReference type="Gene3D" id="3.40.50.800">
    <property type="entry name" value="Anticodon-binding domain"/>
    <property type="match status" value="1"/>
</dbReference>
<dbReference type="FunFam" id="3.30.930.10:FF:000002">
    <property type="entry name" value="Threonine--tRNA ligase"/>
    <property type="match status" value="1"/>
</dbReference>
<evidence type="ECO:0000256" key="3">
    <source>
        <dbReference type="ARBA" id="ARBA00022598"/>
    </source>
</evidence>
<keyword evidence="8" id="KW-0648">Protein biosynthesis</keyword>
<feature type="non-terminal residue" evidence="14">
    <location>
        <position position="1"/>
    </location>
</feature>
<evidence type="ECO:0000256" key="11">
    <source>
        <dbReference type="ARBA" id="ARBA00049515"/>
    </source>
</evidence>
<dbReference type="InterPro" id="IPR002320">
    <property type="entry name" value="Thr-tRNA-ligase_IIa"/>
</dbReference>
<evidence type="ECO:0000313" key="14">
    <source>
        <dbReference type="EMBL" id="KOO22269.1"/>
    </source>
</evidence>
<dbReference type="InterPro" id="IPR033728">
    <property type="entry name" value="ThrRS_core"/>
</dbReference>
<evidence type="ECO:0000256" key="12">
    <source>
        <dbReference type="SAM" id="MobiDB-lite"/>
    </source>
</evidence>
<feature type="compositionally biased region" description="Pro residues" evidence="12">
    <location>
        <begin position="740"/>
        <end position="755"/>
    </location>
</feature>
<dbReference type="CDD" id="cd00771">
    <property type="entry name" value="ThrRS_core"/>
    <property type="match status" value="1"/>
</dbReference>
<feature type="region of interest" description="Disordered" evidence="12">
    <location>
        <begin position="738"/>
        <end position="760"/>
    </location>
</feature>
<dbReference type="PANTHER" id="PTHR11451:SF44">
    <property type="entry name" value="THREONINE--TRNA LIGASE, CHLOROPLASTIC_MITOCHONDRIAL 2"/>
    <property type="match status" value="1"/>
</dbReference>
<feature type="domain" description="Aminoacyl-transfer RNA synthetases class-II family profile" evidence="13">
    <location>
        <begin position="1106"/>
        <end position="1411"/>
    </location>
</feature>
<organism evidence="14 15">
    <name type="scientific">Chrysochromulina tobinii</name>
    <dbReference type="NCBI Taxonomy" id="1460289"/>
    <lineage>
        <taxon>Eukaryota</taxon>
        <taxon>Haptista</taxon>
        <taxon>Haptophyta</taxon>
        <taxon>Prymnesiophyceae</taxon>
        <taxon>Prymnesiales</taxon>
        <taxon>Chrysochromulinaceae</taxon>
        <taxon>Chrysochromulina</taxon>
    </lineage>
</organism>
<dbReference type="InterPro" id="IPR006195">
    <property type="entry name" value="aa-tRNA-synth_II"/>
</dbReference>
<dbReference type="OrthoDB" id="5423599at2759"/>
<evidence type="ECO:0000256" key="9">
    <source>
        <dbReference type="ARBA" id="ARBA00023146"/>
    </source>
</evidence>
<dbReference type="InterPro" id="IPR004154">
    <property type="entry name" value="Anticodon-bd"/>
</dbReference>
<keyword evidence="3" id="KW-0436">Ligase</keyword>
<feature type="region of interest" description="Disordered" evidence="12">
    <location>
        <begin position="800"/>
        <end position="827"/>
    </location>
</feature>
<comment type="similarity">
    <text evidence="1">Belongs to the class-II aminoacyl-tRNA synthetase family.</text>
</comment>
<dbReference type="CDD" id="cd00860">
    <property type="entry name" value="ThrRS_anticodon"/>
    <property type="match status" value="1"/>
</dbReference>
<comment type="catalytic activity">
    <reaction evidence="11">
        <text>tRNA(Thr) + L-threonine + ATP = L-threonyl-tRNA(Thr) + AMP + diphosphate + H(+)</text>
        <dbReference type="Rhea" id="RHEA:24624"/>
        <dbReference type="Rhea" id="RHEA-COMP:9670"/>
        <dbReference type="Rhea" id="RHEA-COMP:9704"/>
        <dbReference type="ChEBI" id="CHEBI:15378"/>
        <dbReference type="ChEBI" id="CHEBI:30616"/>
        <dbReference type="ChEBI" id="CHEBI:33019"/>
        <dbReference type="ChEBI" id="CHEBI:57926"/>
        <dbReference type="ChEBI" id="CHEBI:78442"/>
        <dbReference type="ChEBI" id="CHEBI:78534"/>
        <dbReference type="ChEBI" id="CHEBI:456215"/>
        <dbReference type="EC" id="6.1.1.3"/>
    </reaction>
</comment>
<dbReference type="PRINTS" id="PR01047">
    <property type="entry name" value="TRNASYNTHTHR"/>
</dbReference>
<keyword evidence="6" id="KW-0862">Zinc</keyword>
<dbReference type="Gene3D" id="3.30.980.10">
    <property type="entry name" value="Threonyl-trna Synthetase, Chain A, domain 2"/>
    <property type="match status" value="1"/>
</dbReference>
<dbReference type="Pfam" id="PF03129">
    <property type="entry name" value="HGTP_anticodon"/>
    <property type="match status" value="1"/>
</dbReference>
<dbReference type="GO" id="GO:0005737">
    <property type="term" value="C:cytoplasm"/>
    <property type="evidence" value="ECO:0007669"/>
    <property type="project" value="InterPro"/>
</dbReference>
<comment type="caution">
    <text evidence="14">The sequence shown here is derived from an EMBL/GenBank/DDBJ whole genome shotgun (WGS) entry which is preliminary data.</text>
</comment>
<dbReference type="PANTHER" id="PTHR11451">
    <property type="entry name" value="THREONINE-TRNA LIGASE"/>
    <property type="match status" value="1"/>
</dbReference>
<dbReference type="InterPro" id="IPR036621">
    <property type="entry name" value="Anticodon-bd_dom_sf"/>
</dbReference>
<proteinExistence type="inferred from homology"/>
<evidence type="ECO:0000256" key="5">
    <source>
        <dbReference type="ARBA" id="ARBA00022741"/>
    </source>
</evidence>
<dbReference type="Pfam" id="PF07973">
    <property type="entry name" value="tRNA_SAD"/>
    <property type="match status" value="1"/>
</dbReference>
<name>A0A0M0J6M9_9EUKA</name>
<feature type="non-terminal residue" evidence="14">
    <location>
        <position position="1506"/>
    </location>
</feature>
<evidence type="ECO:0000256" key="1">
    <source>
        <dbReference type="ARBA" id="ARBA00008226"/>
    </source>
</evidence>
<protein>
    <recommendedName>
        <fullName evidence="2">threonine--tRNA ligase</fullName>
        <ecNumber evidence="2">6.1.1.3</ecNumber>
    </recommendedName>
    <alternativeName>
        <fullName evidence="10">Threonyl-tRNA synthetase</fullName>
    </alternativeName>
</protein>
<dbReference type="SUPFAM" id="SSF52954">
    <property type="entry name" value="Class II aaRS ABD-related"/>
    <property type="match status" value="1"/>
</dbReference>
<dbReference type="GO" id="GO:0006435">
    <property type="term" value="P:threonyl-tRNA aminoacylation"/>
    <property type="evidence" value="ECO:0007669"/>
    <property type="project" value="InterPro"/>
</dbReference>
<dbReference type="GO" id="GO:0005524">
    <property type="term" value="F:ATP binding"/>
    <property type="evidence" value="ECO:0007669"/>
    <property type="project" value="UniProtKB-KW"/>
</dbReference>